<dbReference type="PANTHER" id="PTHR38588:SF1">
    <property type="entry name" value="BLL0334 PROTEIN"/>
    <property type="match status" value="1"/>
</dbReference>
<dbReference type="AlphaFoldDB" id="A0A931FKH6"/>
<organism evidence="3 4">
    <name type="scientific">Streptacidiphilus fuscans</name>
    <dbReference type="NCBI Taxonomy" id="2789292"/>
    <lineage>
        <taxon>Bacteria</taxon>
        <taxon>Bacillati</taxon>
        <taxon>Actinomycetota</taxon>
        <taxon>Actinomycetes</taxon>
        <taxon>Kitasatosporales</taxon>
        <taxon>Streptomycetaceae</taxon>
        <taxon>Streptacidiphilus</taxon>
    </lineage>
</organism>
<dbReference type="Pfam" id="PF06240">
    <property type="entry name" value="COXG"/>
    <property type="match status" value="1"/>
</dbReference>
<reference evidence="3" key="1">
    <citation type="submission" date="2020-11" db="EMBL/GenBank/DDBJ databases">
        <title>Isolation and identification of active actinomycetes.</title>
        <authorList>
            <person name="Yu B."/>
        </authorList>
    </citation>
    <scope>NUCLEOTIDE SEQUENCE</scope>
    <source>
        <strain evidence="3">NEAU-YB345</strain>
    </source>
</reference>
<dbReference type="RefSeq" id="WP_196198560.1">
    <property type="nucleotide sequence ID" value="NZ_JADPRT010000025.1"/>
</dbReference>
<keyword evidence="2" id="KW-0812">Transmembrane</keyword>
<gene>
    <name evidence="3" type="ORF">I2501_37445</name>
</gene>
<name>A0A931FKH6_9ACTN</name>
<feature type="region of interest" description="Disordered" evidence="1">
    <location>
        <begin position="150"/>
        <end position="192"/>
    </location>
</feature>
<feature type="transmembrane region" description="Helical" evidence="2">
    <location>
        <begin position="208"/>
        <end position="225"/>
    </location>
</feature>
<dbReference type="Proteomes" id="UP000657385">
    <property type="component" value="Unassembled WGS sequence"/>
</dbReference>
<evidence type="ECO:0000256" key="2">
    <source>
        <dbReference type="SAM" id="Phobius"/>
    </source>
</evidence>
<dbReference type="SUPFAM" id="SSF55961">
    <property type="entry name" value="Bet v1-like"/>
    <property type="match status" value="1"/>
</dbReference>
<proteinExistence type="predicted"/>
<sequence>MQLHHVTTVPAPTDDVWRALGQIEDLAPCLPGAAVDHVDRADHDTVYGSMTVKVGPITVAYRGRAVVDERDDAHHRVLVHASGREQRGAGTAQATLVVAVHERSPGTTELDVDTDLTITGRPAQFGRGVMADIGDRVIAEFADRLSAQLASATAAPPPAEASAQTTAEPTAEAEPEVATEAEPAPPPVPGSDEALDLGPILLPVVRRAALLAAFALALAVVERLVRRRLARTRR</sequence>
<dbReference type="InterPro" id="IPR023393">
    <property type="entry name" value="START-like_dom_sf"/>
</dbReference>
<evidence type="ECO:0000313" key="3">
    <source>
        <dbReference type="EMBL" id="MBF9073714.1"/>
    </source>
</evidence>
<keyword evidence="2" id="KW-1133">Transmembrane helix</keyword>
<accession>A0A931FKH6</accession>
<dbReference type="CDD" id="cd07823">
    <property type="entry name" value="SRPBCC_5"/>
    <property type="match status" value="1"/>
</dbReference>
<keyword evidence="4" id="KW-1185">Reference proteome</keyword>
<dbReference type="EMBL" id="JADPRT010000025">
    <property type="protein sequence ID" value="MBF9073714.1"/>
    <property type="molecule type" value="Genomic_DNA"/>
</dbReference>
<protein>
    <submittedName>
        <fullName evidence="3">SRPBCC family protein</fullName>
    </submittedName>
</protein>
<dbReference type="PANTHER" id="PTHR38588">
    <property type="entry name" value="BLL0334 PROTEIN"/>
    <property type="match status" value="1"/>
</dbReference>
<keyword evidence="2" id="KW-0472">Membrane</keyword>
<dbReference type="Gene3D" id="3.30.530.20">
    <property type="match status" value="1"/>
</dbReference>
<evidence type="ECO:0000313" key="4">
    <source>
        <dbReference type="Proteomes" id="UP000657385"/>
    </source>
</evidence>
<feature type="compositionally biased region" description="Low complexity" evidence="1">
    <location>
        <begin position="150"/>
        <end position="170"/>
    </location>
</feature>
<evidence type="ECO:0000256" key="1">
    <source>
        <dbReference type="SAM" id="MobiDB-lite"/>
    </source>
</evidence>
<comment type="caution">
    <text evidence="3">The sequence shown here is derived from an EMBL/GenBank/DDBJ whole genome shotgun (WGS) entry which is preliminary data.</text>
</comment>
<dbReference type="InterPro" id="IPR010419">
    <property type="entry name" value="CO_DH_gsu"/>
</dbReference>